<evidence type="ECO:0000256" key="1">
    <source>
        <dbReference type="ARBA" id="ARBA00009981"/>
    </source>
</evidence>
<name>A0ABS9DS37_9PROT</name>
<comment type="similarity">
    <text evidence="1">Belongs to the phD/YefM antitoxin family.</text>
</comment>
<dbReference type="Proteomes" id="UP001521209">
    <property type="component" value="Unassembled WGS sequence"/>
</dbReference>
<organism evidence="2 3">
    <name type="scientific">Acidiphilium iwatense</name>
    <dbReference type="NCBI Taxonomy" id="768198"/>
    <lineage>
        <taxon>Bacteria</taxon>
        <taxon>Pseudomonadati</taxon>
        <taxon>Pseudomonadota</taxon>
        <taxon>Alphaproteobacteria</taxon>
        <taxon>Acetobacterales</taxon>
        <taxon>Acidocellaceae</taxon>
        <taxon>Acidiphilium</taxon>
    </lineage>
</organism>
<sequence>MIDTQTIGAAEFKAKCLDILDRLASHELERVTITKRGRIVAVLTPPDDDVAAVRGLHGFMRGSVVIPSGFDLTAPVADEDFIAARGDLHG</sequence>
<reference evidence="2 3" key="1">
    <citation type="submission" date="2022-01" db="EMBL/GenBank/DDBJ databases">
        <authorList>
            <person name="Won M."/>
            <person name="Kim S.-J."/>
            <person name="Kwon S.-W."/>
        </authorList>
    </citation>
    <scope>NUCLEOTIDE SEQUENCE [LARGE SCALE GENOMIC DNA]</scope>
    <source>
        <strain evidence="2 3">KCTC 23505</strain>
    </source>
</reference>
<evidence type="ECO:0000313" key="2">
    <source>
        <dbReference type="EMBL" id="MCF3945502.1"/>
    </source>
</evidence>
<evidence type="ECO:0000313" key="3">
    <source>
        <dbReference type="Proteomes" id="UP001521209"/>
    </source>
</evidence>
<dbReference type="EMBL" id="JAKGBZ010000002">
    <property type="protein sequence ID" value="MCF3945502.1"/>
    <property type="molecule type" value="Genomic_DNA"/>
</dbReference>
<dbReference type="NCBIfam" id="TIGR01552">
    <property type="entry name" value="phd_fam"/>
    <property type="match status" value="1"/>
</dbReference>
<protein>
    <submittedName>
        <fullName evidence="2">Type II toxin-antitoxin system Phd/YefM family antitoxin</fullName>
    </submittedName>
</protein>
<dbReference type="RefSeq" id="WP_235702737.1">
    <property type="nucleotide sequence ID" value="NZ_JAKGBZ010000002.1"/>
</dbReference>
<dbReference type="Gene3D" id="3.40.1620.10">
    <property type="entry name" value="YefM-like domain"/>
    <property type="match status" value="1"/>
</dbReference>
<comment type="caution">
    <text evidence="2">The sequence shown here is derived from an EMBL/GenBank/DDBJ whole genome shotgun (WGS) entry which is preliminary data.</text>
</comment>
<dbReference type="SUPFAM" id="SSF143120">
    <property type="entry name" value="YefM-like"/>
    <property type="match status" value="1"/>
</dbReference>
<gene>
    <name evidence="2" type="ORF">L2A60_02230</name>
</gene>
<dbReference type="InterPro" id="IPR036165">
    <property type="entry name" value="YefM-like_sf"/>
</dbReference>
<keyword evidence="3" id="KW-1185">Reference proteome</keyword>
<proteinExistence type="inferred from homology"/>
<accession>A0ABS9DS37</accession>